<gene>
    <name evidence="2" type="ORF">SERLADRAFT_414063</name>
</gene>
<name>F8NM19_SERL9</name>
<dbReference type="PANTHER" id="PTHR40635:SF1">
    <property type="match status" value="1"/>
</dbReference>
<dbReference type="PANTHER" id="PTHR40635">
    <property type="match status" value="1"/>
</dbReference>
<organism>
    <name type="scientific">Serpula lacrymans var. lacrymans (strain S7.9)</name>
    <name type="common">Dry rot fungus</name>
    <dbReference type="NCBI Taxonomy" id="578457"/>
    <lineage>
        <taxon>Eukaryota</taxon>
        <taxon>Fungi</taxon>
        <taxon>Dikarya</taxon>
        <taxon>Basidiomycota</taxon>
        <taxon>Agaricomycotina</taxon>
        <taxon>Agaricomycetes</taxon>
        <taxon>Agaricomycetidae</taxon>
        <taxon>Boletales</taxon>
        <taxon>Coniophorineae</taxon>
        <taxon>Serpulaceae</taxon>
        <taxon>Serpula</taxon>
    </lineage>
</organism>
<dbReference type="HOGENOM" id="CLU_051060_0_0_1"/>
<feature type="region of interest" description="Disordered" evidence="1">
    <location>
        <begin position="384"/>
        <end position="403"/>
    </location>
</feature>
<dbReference type="RefSeq" id="XP_007315898.1">
    <property type="nucleotide sequence ID" value="XM_007315836.1"/>
</dbReference>
<reference evidence="2" key="1">
    <citation type="submission" date="2011-04" db="EMBL/GenBank/DDBJ databases">
        <title>Evolution of plant cell wall degrading machinery underlies the functional diversity of forest fungi.</title>
        <authorList>
            <consortium name="US DOE Joint Genome Institute (JGI-PGF)"/>
            <person name="Eastwood D.C."/>
            <person name="Floudas D."/>
            <person name="Binder M."/>
            <person name="Majcherczyk A."/>
            <person name="Schneider P."/>
            <person name="Aerts A."/>
            <person name="Asiegbu F.O."/>
            <person name="Baker S.E."/>
            <person name="Barry K."/>
            <person name="Bendiksby M."/>
            <person name="Blumentritt M."/>
            <person name="Coutinho P.M."/>
            <person name="Cullen D."/>
            <person name="Cullen D."/>
            <person name="Gathman A."/>
            <person name="Goodell B."/>
            <person name="Henrissat B."/>
            <person name="Ihrmark K."/>
            <person name="Kauserud H."/>
            <person name="Kohler A."/>
            <person name="LaButti K."/>
            <person name="Lapidus A."/>
            <person name="Lavin J.L."/>
            <person name="Lee Y.-H."/>
            <person name="Lindquist E."/>
            <person name="Lilly W."/>
            <person name="Lucas S."/>
            <person name="Morin E."/>
            <person name="Murat C."/>
            <person name="Oguiza J.A."/>
            <person name="Park J."/>
            <person name="Pisabarro A.G."/>
            <person name="Riley R."/>
            <person name="Rosling A."/>
            <person name="Salamov A."/>
            <person name="Schmidt O."/>
            <person name="Schmutz J."/>
            <person name="Skrede I."/>
            <person name="Stenlid J."/>
            <person name="Wiebenga A."/>
            <person name="Xie X."/>
            <person name="Kues U."/>
            <person name="Hibbett D.S."/>
            <person name="Hoffmeister D."/>
            <person name="Hogberg N."/>
            <person name="Martin F."/>
            <person name="Grigoriev I.V."/>
            <person name="Watkinson S.C."/>
        </authorList>
    </citation>
    <scope>NUCLEOTIDE SEQUENCE</scope>
    <source>
        <strain evidence="2">S7.9</strain>
    </source>
</reference>
<dbReference type="EMBL" id="GL945431">
    <property type="protein sequence ID" value="EGO27807.1"/>
    <property type="molecule type" value="Genomic_DNA"/>
</dbReference>
<feature type="region of interest" description="Disordered" evidence="1">
    <location>
        <begin position="116"/>
        <end position="212"/>
    </location>
</feature>
<dbReference type="Proteomes" id="UP000008064">
    <property type="component" value="Unassembled WGS sequence"/>
</dbReference>
<dbReference type="AlphaFoldDB" id="F8NM19"/>
<evidence type="ECO:0000313" key="2">
    <source>
        <dbReference type="EMBL" id="EGO27807.1"/>
    </source>
</evidence>
<protein>
    <submittedName>
        <fullName evidence="2">Uncharacterized protein</fullName>
    </submittedName>
</protein>
<evidence type="ECO:0000256" key="1">
    <source>
        <dbReference type="SAM" id="MobiDB-lite"/>
    </source>
</evidence>
<sequence length="473" mass="52472">MSFRSRNSYYLRISASTVLPVYLYLDDRHIQWMSDMVLQHVLEDLRPLVLPKLQAEQEVLFGSGSSANHKKGTVDVHRGESYQFAYFFRKTEPHSVVIKAIKLIVIQTRTFVAAPVSSVQQHIPPQAPLPKSRSGKRKGSTKENGTGSSNNGRKKRKTKGKSRARSEEEEEALNMSDMHSDDEVSHFTSAPRRSQRARKVVAGRYQEDDEDQEIQSINVPDSGEEDIDMEPPMGDVPLGKHPDTCLDGNLLAMEEVDSARATVKQEDRDIPLANPSTEDQFPTSDDVEIVGQTELPAPEIELEVEEEEKKPKPLLRLKYQGFNILGHCLCIVVEPWPAIRSATRAPSIAPLSLGATALRGPSIAPPDFVPSRQGGALQRERTPLFLPDLDDRDRSATPAPLSLWQEKVRPPVPLFNESAPGDSDDDGYSSDGLMNFSQMLNATGDSHAAAADEEEDMDGAILFGDADEFREFS</sequence>
<accession>F8NM19</accession>
<feature type="compositionally biased region" description="Basic residues" evidence="1">
    <location>
        <begin position="152"/>
        <end position="163"/>
    </location>
</feature>
<feature type="compositionally biased region" description="Polar residues" evidence="1">
    <location>
        <begin position="435"/>
        <end position="444"/>
    </location>
</feature>
<dbReference type="OrthoDB" id="5374757at2759"/>
<dbReference type="GeneID" id="18813218"/>
<proteinExistence type="predicted"/>
<dbReference type="KEGG" id="sla:SERLADRAFT_414063"/>
<feature type="region of interest" description="Disordered" evidence="1">
    <location>
        <begin position="412"/>
        <end position="473"/>
    </location>
</feature>